<dbReference type="AlphaFoldDB" id="A0A9W6W8V9"/>
<name>A0A9W6W8V9_9ACTN</name>
<accession>A0A9W6W8V9</accession>
<keyword evidence="2" id="KW-1185">Reference proteome</keyword>
<proteinExistence type="predicted"/>
<sequence length="83" mass="8567">MRPPFTRRVWREPSRAIPMPLAVTPLGSGGVGIAAAGAAMAHTTPAARASPANAERIRWGGRVVPEIVMIFLRKGGVGVGPAA</sequence>
<comment type="caution">
    <text evidence="1">The sequence shown here is derived from an EMBL/GenBank/DDBJ whole genome shotgun (WGS) entry which is preliminary data.</text>
</comment>
<organism evidence="1 2">
    <name type="scientific">Actinorhabdospora filicis</name>
    <dbReference type="NCBI Taxonomy" id="1785913"/>
    <lineage>
        <taxon>Bacteria</taxon>
        <taxon>Bacillati</taxon>
        <taxon>Actinomycetota</taxon>
        <taxon>Actinomycetes</taxon>
        <taxon>Micromonosporales</taxon>
        <taxon>Micromonosporaceae</taxon>
        <taxon>Actinorhabdospora</taxon>
    </lineage>
</organism>
<dbReference type="EMBL" id="BSTX01000001">
    <property type="protein sequence ID" value="GLZ77378.1"/>
    <property type="molecule type" value="Genomic_DNA"/>
</dbReference>
<gene>
    <name evidence="1" type="ORF">Afil01_21850</name>
</gene>
<reference evidence="1" key="1">
    <citation type="submission" date="2023-03" db="EMBL/GenBank/DDBJ databases">
        <title>Actinorhabdospora filicis NBRC 111898.</title>
        <authorList>
            <person name="Ichikawa N."/>
            <person name="Sato H."/>
            <person name="Tonouchi N."/>
        </authorList>
    </citation>
    <scope>NUCLEOTIDE SEQUENCE</scope>
    <source>
        <strain evidence="1">NBRC 111898</strain>
    </source>
</reference>
<evidence type="ECO:0000313" key="1">
    <source>
        <dbReference type="EMBL" id="GLZ77378.1"/>
    </source>
</evidence>
<protein>
    <submittedName>
        <fullName evidence="1">Uncharacterized protein</fullName>
    </submittedName>
</protein>
<dbReference type="Proteomes" id="UP001165079">
    <property type="component" value="Unassembled WGS sequence"/>
</dbReference>
<evidence type="ECO:0000313" key="2">
    <source>
        <dbReference type="Proteomes" id="UP001165079"/>
    </source>
</evidence>